<dbReference type="CDD" id="cd19501">
    <property type="entry name" value="RecA-like_FtsH"/>
    <property type="match status" value="1"/>
</dbReference>
<keyword evidence="8 14" id="KW-0862">Zinc</keyword>
<keyword evidence="7 14" id="KW-0378">Hydrolase</keyword>
<evidence type="ECO:0000256" key="4">
    <source>
        <dbReference type="ARBA" id="ARBA00022692"/>
    </source>
</evidence>
<dbReference type="SMART" id="SM00382">
    <property type="entry name" value="AAA"/>
    <property type="match status" value="1"/>
</dbReference>
<keyword evidence="4 14" id="KW-0812">Transmembrane</keyword>
<keyword evidence="10 14" id="KW-1133">Transmembrane helix</keyword>
<evidence type="ECO:0000256" key="14">
    <source>
        <dbReference type="HAMAP-Rule" id="MF_01458"/>
    </source>
</evidence>
<dbReference type="InterPro" id="IPR005936">
    <property type="entry name" value="FtsH"/>
</dbReference>
<evidence type="ECO:0000256" key="10">
    <source>
        <dbReference type="ARBA" id="ARBA00022989"/>
    </source>
</evidence>
<dbReference type="InterPro" id="IPR027417">
    <property type="entry name" value="P-loop_NTPase"/>
</dbReference>
<evidence type="ECO:0000256" key="13">
    <source>
        <dbReference type="ARBA" id="ARBA00061570"/>
    </source>
</evidence>
<comment type="cofactor">
    <cofactor evidence="14">
        <name>Zn(2+)</name>
        <dbReference type="ChEBI" id="CHEBI:29105"/>
    </cofactor>
    <text evidence="14">Binds 1 zinc ion per subunit.</text>
</comment>
<evidence type="ECO:0000256" key="1">
    <source>
        <dbReference type="ARBA" id="ARBA00004370"/>
    </source>
</evidence>
<dbReference type="GO" id="GO:0005524">
    <property type="term" value="F:ATP binding"/>
    <property type="evidence" value="ECO:0007669"/>
    <property type="project" value="UniProtKB-UniRule"/>
</dbReference>
<keyword evidence="11 14" id="KW-0482">Metalloprotease</keyword>
<dbReference type="GO" id="GO:0008270">
    <property type="term" value="F:zinc ion binding"/>
    <property type="evidence" value="ECO:0007669"/>
    <property type="project" value="UniProtKB-UniRule"/>
</dbReference>
<comment type="caution">
    <text evidence="18">The sequence shown here is derived from an EMBL/GenBank/DDBJ whole genome shotgun (WGS) entry which is preliminary data.</text>
</comment>
<protein>
    <recommendedName>
        <fullName evidence="14">ATP-dependent zinc metalloprotease FtsH</fullName>
        <ecNumber evidence="14">3.4.24.-</ecNumber>
    </recommendedName>
</protein>
<evidence type="ECO:0000256" key="2">
    <source>
        <dbReference type="ARBA" id="ARBA00010044"/>
    </source>
</evidence>
<feature type="transmembrane region" description="Helical" evidence="14">
    <location>
        <begin position="222"/>
        <end position="240"/>
    </location>
</feature>
<evidence type="ECO:0000313" key="18">
    <source>
        <dbReference type="EMBL" id="TWU58481.1"/>
    </source>
</evidence>
<dbReference type="Gene3D" id="3.40.50.300">
    <property type="entry name" value="P-loop containing nucleotide triphosphate hydrolases"/>
    <property type="match status" value="1"/>
</dbReference>
<dbReference type="SUPFAM" id="SSF52540">
    <property type="entry name" value="P-loop containing nucleoside triphosphate hydrolases"/>
    <property type="match status" value="1"/>
</dbReference>
<feature type="region of interest" description="Disordered" evidence="16">
    <location>
        <begin position="717"/>
        <end position="743"/>
    </location>
</feature>
<name>A0A5C6FFV3_9BACT</name>
<dbReference type="GO" id="GO:0030163">
    <property type="term" value="P:protein catabolic process"/>
    <property type="evidence" value="ECO:0007669"/>
    <property type="project" value="UniProtKB-UniRule"/>
</dbReference>
<evidence type="ECO:0000256" key="3">
    <source>
        <dbReference type="ARBA" id="ARBA00022670"/>
    </source>
</evidence>
<evidence type="ECO:0000256" key="16">
    <source>
        <dbReference type="SAM" id="MobiDB-lite"/>
    </source>
</evidence>
<dbReference type="FunFam" id="1.20.58.760:FF:000001">
    <property type="entry name" value="ATP-dependent zinc metalloprotease FtsH"/>
    <property type="match status" value="1"/>
</dbReference>
<feature type="region of interest" description="Disordered" evidence="16">
    <location>
        <begin position="92"/>
        <end position="115"/>
    </location>
</feature>
<dbReference type="Pfam" id="PF00004">
    <property type="entry name" value="AAA"/>
    <property type="match status" value="1"/>
</dbReference>
<comment type="similarity">
    <text evidence="2 14">In the C-terminal section; belongs to the peptidase M41 family.</text>
</comment>
<keyword evidence="6 14" id="KW-0547">Nucleotide-binding</keyword>
<keyword evidence="3 14" id="KW-0645">Protease</keyword>
<dbReference type="Gene3D" id="1.20.58.760">
    <property type="entry name" value="Peptidase M41"/>
    <property type="match status" value="1"/>
</dbReference>
<dbReference type="Proteomes" id="UP000318288">
    <property type="component" value="Unassembled WGS sequence"/>
</dbReference>
<evidence type="ECO:0000256" key="8">
    <source>
        <dbReference type="ARBA" id="ARBA00022833"/>
    </source>
</evidence>
<evidence type="ECO:0000256" key="12">
    <source>
        <dbReference type="ARBA" id="ARBA00023136"/>
    </source>
</evidence>
<dbReference type="PANTHER" id="PTHR23076">
    <property type="entry name" value="METALLOPROTEASE M41 FTSH"/>
    <property type="match status" value="1"/>
</dbReference>
<dbReference type="FunFam" id="1.10.8.60:FF:000001">
    <property type="entry name" value="ATP-dependent zinc metalloprotease FtsH"/>
    <property type="match status" value="1"/>
</dbReference>
<dbReference type="AlphaFoldDB" id="A0A5C6FFV3"/>
<keyword evidence="14" id="KW-1003">Cell membrane</keyword>
<organism evidence="18 19">
    <name type="scientific">Rubripirellula tenax</name>
    <dbReference type="NCBI Taxonomy" id="2528015"/>
    <lineage>
        <taxon>Bacteria</taxon>
        <taxon>Pseudomonadati</taxon>
        <taxon>Planctomycetota</taxon>
        <taxon>Planctomycetia</taxon>
        <taxon>Pirellulales</taxon>
        <taxon>Pirellulaceae</taxon>
        <taxon>Rubripirellula</taxon>
    </lineage>
</organism>
<dbReference type="Pfam" id="PF17862">
    <property type="entry name" value="AAA_lid_3"/>
    <property type="match status" value="1"/>
</dbReference>
<evidence type="ECO:0000313" key="19">
    <source>
        <dbReference type="Proteomes" id="UP000318288"/>
    </source>
</evidence>
<proteinExistence type="inferred from homology"/>
<dbReference type="Pfam" id="PF01434">
    <property type="entry name" value="Peptidase_M41"/>
    <property type="match status" value="1"/>
</dbReference>
<evidence type="ECO:0000256" key="9">
    <source>
        <dbReference type="ARBA" id="ARBA00022840"/>
    </source>
</evidence>
<keyword evidence="9 14" id="KW-0067">ATP-binding</keyword>
<dbReference type="InterPro" id="IPR041569">
    <property type="entry name" value="AAA_lid_3"/>
</dbReference>
<evidence type="ECO:0000259" key="17">
    <source>
        <dbReference type="SMART" id="SM00382"/>
    </source>
</evidence>
<dbReference type="GO" id="GO:0006508">
    <property type="term" value="P:proteolysis"/>
    <property type="evidence" value="ECO:0007669"/>
    <property type="project" value="UniProtKB-KW"/>
</dbReference>
<dbReference type="GO" id="GO:0004176">
    <property type="term" value="F:ATP-dependent peptidase activity"/>
    <property type="evidence" value="ECO:0007669"/>
    <property type="project" value="InterPro"/>
</dbReference>
<evidence type="ECO:0000256" key="15">
    <source>
        <dbReference type="RuleBase" id="RU003651"/>
    </source>
</evidence>
<dbReference type="PROSITE" id="PS00674">
    <property type="entry name" value="AAA"/>
    <property type="match status" value="1"/>
</dbReference>
<sequence>MSDNSQRGNDPKSGGNVWLVLVLVTAAVLVSAFLFGSNDRRLRYPDLMALLKMTADARAEASNADAVASDVAKPVATPITAEDLVDVAMSGEEPVNGAQPNSANSQSPQLDVASTSVFESSQSRTPILVVTSTKNPDIKIEYTDPQNIQVSDESITGTVMYRSLGSDGKTSKESFKQVEFQTIRDTYNEAEHERLVAYLDAAGVTWDNARPSRLLQDHWPELLMIGILVCLGIMMLRRIGGVGSPMSFSRSRGKLYSQEELALTFDDAAGIDEAVEEVREIVDFLKNSDKYQALGGRIPKGVLLVGPPGTGKTLLAKAIAGEAGVPFFSLSGSDFVEMYVGVGAARVRDMFQQATNRAPCIIFIDELDALGKSRSGSTVGGHDEREQTLNALLVEMDGFVSNSGVIVIAATNRPETLDPALLRPGRFDRHVLVDRPDVGGREAILKVHVKNVKLDEKVDLKEIASITPGFVGADLANLVNEAALLAARAEKNTVGTDQFNDAVERVTAGLEKKNRVMNEDEKIRVAYHEAGHAIVAAALPNTDPVHKVSIIPRGLAALGYTMQRPESERYLMTKTELESNMKVLLAGTLTEEMTFQDISTGAQNDLERCTEIARSMVMDYGMSRLGRVNLRRSNRSAFLAGGGESYQSAHSEEMAKLIDKEVTRIIDDALAQTREILEQRRDVLEAVTQRLLEVEAIDNEELMRLIREHSRGPWLVPGTVNEKPLAKLRPDDRSKTSKDVADR</sequence>
<dbReference type="GO" id="GO:0004222">
    <property type="term" value="F:metalloendopeptidase activity"/>
    <property type="evidence" value="ECO:0007669"/>
    <property type="project" value="InterPro"/>
</dbReference>
<comment type="subunit">
    <text evidence="14">Homohexamer.</text>
</comment>
<dbReference type="InterPro" id="IPR003960">
    <property type="entry name" value="ATPase_AAA_CS"/>
</dbReference>
<feature type="compositionally biased region" description="Polar residues" evidence="16">
    <location>
        <begin position="98"/>
        <end position="115"/>
    </location>
</feature>
<dbReference type="InterPro" id="IPR000642">
    <property type="entry name" value="Peptidase_M41"/>
</dbReference>
<dbReference type="EMBL" id="SJPW01000002">
    <property type="protein sequence ID" value="TWU58481.1"/>
    <property type="molecule type" value="Genomic_DNA"/>
</dbReference>
<comment type="function">
    <text evidence="14">Acts as a processive, ATP-dependent zinc metallopeptidase for both cytoplasmic and membrane proteins. Plays a role in the quality control of integral membrane proteins.</text>
</comment>
<dbReference type="GO" id="GO:0016887">
    <property type="term" value="F:ATP hydrolysis activity"/>
    <property type="evidence" value="ECO:0007669"/>
    <property type="project" value="UniProtKB-UniRule"/>
</dbReference>
<keyword evidence="5 14" id="KW-0479">Metal-binding</keyword>
<dbReference type="HAMAP" id="MF_01458">
    <property type="entry name" value="FtsH"/>
    <property type="match status" value="1"/>
</dbReference>
<keyword evidence="12 14" id="KW-0472">Membrane</keyword>
<feature type="binding site" evidence="14">
    <location>
        <begin position="306"/>
        <end position="313"/>
    </location>
    <ligand>
        <name>ATP</name>
        <dbReference type="ChEBI" id="CHEBI:30616"/>
    </ligand>
</feature>
<dbReference type="SUPFAM" id="SSF140990">
    <property type="entry name" value="FtsH protease domain-like"/>
    <property type="match status" value="1"/>
</dbReference>
<feature type="transmembrane region" description="Helical" evidence="14">
    <location>
        <begin position="17"/>
        <end position="35"/>
    </location>
</feature>
<dbReference type="RefSeq" id="WP_146455406.1">
    <property type="nucleotide sequence ID" value="NZ_SJPW01000002.1"/>
</dbReference>
<dbReference type="InterPro" id="IPR037219">
    <property type="entry name" value="Peptidase_M41-like"/>
</dbReference>
<dbReference type="GO" id="GO:0005886">
    <property type="term" value="C:plasma membrane"/>
    <property type="evidence" value="ECO:0007669"/>
    <property type="project" value="UniProtKB-SubCell"/>
</dbReference>
<accession>A0A5C6FFV3</accession>
<reference evidence="18 19" key="1">
    <citation type="submission" date="2019-02" db="EMBL/GenBank/DDBJ databases">
        <title>Deep-cultivation of Planctomycetes and their phenomic and genomic characterization uncovers novel biology.</title>
        <authorList>
            <person name="Wiegand S."/>
            <person name="Jogler M."/>
            <person name="Boedeker C."/>
            <person name="Pinto D."/>
            <person name="Vollmers J."/>
            <person name="Rivas-Marin E."/>
            <person name="Kohn T."/>
            <person name="Peeters S.H."/>
            <person name="Heuer A."/>
            <person name="Rast P."/>
            <person name="Oberbeckmann S."/>
            <person name="Bunk B."/>
            <person name="Jeske O."/>
            <person name="Meyerdierks A."/>
            <person name="Storesund J.E."/>
            <person name="Kallscheuer N."/>
            <person name="Luecker S."/>
            <person name="Lage O.M."/>
            <person name="Pohl T."/>
            <person name="Merkel B.J."/>
            <person name="Hornburger P."/>
            <person name="Mueller R.-W."/>
            <person name="Bruemmer F."/>
            <person name="Labrenz M."/>
            <person name="Spormann A.M."/>
            <person name="Op Den Camp H."/>
            <person name="Overmann J."/>
            <person name="Amann R."/>
            <person name="Jetten M.S.M."/>
            <person name="Mascher T."/>
            <person name="Medema M.H."/>
            <person name="Devos D.P."/>
            <person name="Kaster A.-K."/>
            <person name="Ovreas L."/>
            <person name="Rohde M."/>
            <person name="Galperin M.Y."/>
            <person name="Jogler C."/>
        </authorList>
    </citation>
    <scope>NUCLEOTIDE SEQUENCE [LARGE SCALE GENOMIC DNA]</scope>
    <source>
        <strain evidence="18 19">Poly51</strain>
    </source>
</reference>
<dbReference type="OrthoDB" id="9809379at2"/>
<feature type="binding site" evidence="14">
    <location>
        <position position="528"/>
    </location>
    <ligand>
        <name>Zn(2+)</name>
        <dbReference type="ChEBI" id="CHEBI:29105"/>
        <note>catalytic</note>
    </ligand>
</feature>
<comment type="subcellular location">
    <subcellularLocation>
        <location evidence="14">Cell membrane</location>
        <topology evidence="14">Multi-pass membrane protein</topology>
        <orientation evidence="14">Cytoplasmic side</orientation>
    </subcellularLocation>
    <subcellularLocation>
        <location evidence="1">Membrane</location>
    </subcellularLocation>
</comment>
<dbReference type="PANTHER" id="PTHR23076:SF97">
    <property type="entry name" value="ATP-DEPENDENT ZINC METALLOPROTEASE YME1L1"/>
    <property type="match status" value="1"/>
</dbReference>
<dbReference type="EC" id="3.4.24.-" evidence="14"/>
<feature type="compositionally biased region" description="Basic and acidic residues" evidence="16">
    <location>
        <begin position="724"/>
        <end position="743"/>
    </location>
</feature>
<comment type="similarity">
    <text evidence="15">Belongs to the AAA ATPase family.</text>
</comment>
<dbReference type="Gene3D" id="1.10.8.60">
    <property type="match status" value="1"/>
</dbReference>
<evidence type="ECO:0000256" key="6">
    <source>
        <dbReference type="ARBA" id="ARBA00022741"/>
    </source>
</evidence>
<keyword evidence="19" id="KW-1185">Reference proteome</keyword>
<feature type="binding site" evidence="14">
    <location>
        <position position="605"/>
    </location>
    <ligand>
        <name>Zn(2+)</name>
        <dbReference type="ChEBI" id="CHEBI:29105"/>
        <note>catalytic</note>
    </ligand>
</feature>
<gene>
    <name evidence="18" type="primary">ftsH4_2</name>
    <name evidence="14" type="synonym">ftsH</name>
    <name evidence="18" type="ORF">Poly51_12590</name>
</gene>
<dbReference type="InterPro" id="IPR003959">
    <property type="entry name" value="ATPase_AAA_core"/>
</dbReference>
<comment type="similarity">
    <text evidence="13 14">In the central section; belongs to the AAA ATPase family.</text>
</comment>
<feature type="active site" evidence="14">
    <location>
        <position position="529"/>
    </location>
</feature>
<evidence type="ECO:0000256" key="5">
    <source>
        <dbReference type="ARBA" id="ARBA00022723"/>
    </source>
</evidence>
<evidence type="ECO:0000256" key="11">
    <source>
        <dbReference type="ARBA" id="ARBA00023049"/>
    </source>
</evidence>
<dbReference type="FunFam" id="3.40.50.300:FF:000001">
    <property type="entry name" value="ATP-dependent zinc metalloprotease FtsH"/>
    <property type="match status" value="1"/>
</dbReference>
<dbReference type="InterPro" id="IPR003593">
    <property type="entry name" value="AAA+_ATPase"/>
</dbReference>
<feature type="binding site" evidence="14">
    <location>
        <position position="532"/>
    </location>
    <ligand>
        <name>Zn(2+)</name>
        <dbReference type="ChEBI" id="CHEBI:29105"/>
        <note>catalytic</note>
    </ligand>
</feature>
<feature type="domain" description="AAA+ ATPase" evidence="17">
    <location>
        <begin position="298"/>
        <end position="437"/>
    </location>
</feature>
<evidence type="ECO:0000256" key="7">
    <source>
        <dbReference type="ARBA" id="ARBA00022801"/>
    </source>
</evidence>
<dbReference type="NCBIfam" id="TIGR01241">
    <property type="entry name" value="FtsH_fam"/>
    <property type="match status" value="1"/>
</dbReference>